<dbReference type="InterPro" id="IPR000771">
    <property type="entry name" value="FBA_II"/>
</dbReference>
<evidence type="ECO:0000313" key="2">
    <source>
        <dbReference type="EMBL" id="MCQ9209792.1"/>
    </source>
</evidence>
<evidence type="ECO:0000256" key="1">
    <source>
        <dbReference type="ARBA" id="ARBA00001947"/>
    </source>
</evidence>
<comment type="caution">
    <text evidence="2">The sequence shown here is derived from an EMBL/GenBank/DDBJ whole genome shotgun (WGS) entry which is preliminary data.</text>
</comment>
<comment type="cofactor">
    <cofactor evidence="1">
        <name>Zn(2+)</name>
        <dbReference type="ChEBI" id="CHEBI:29105"/>
    </cofactor>
</comment>
<dbReference type="RefSeq" id="WP_256944901.1">
    <property type="nucleotide sequence ID" value="NZ_JANHNZ010000003.1"/>
</dbReference>
<organism evidence="2 3">
    <name type="scientific">Granulicatella seriolae</name>
    <dbReference type="NCBI Taxonomy" id="2967226"/>
    <lineage>
        <taxon>Bacteria</taxon>
        <taxon>Bacillati</taxon>
        <taxon>Bacillota</taxon>
        <taxon>Bacilli</taxon>
        <taxon>Lactobacillales</taxon>
        <taxon>Carnobacteriaceae</taxon>
        <taxon>Granulicatella</taxon>
    </lineage>
</organism>
<dbReference type="InterPro" id="IPR050246">
    <property type="entry name" value="Class_II_FBP_aldolase"/>
</dbReference>
<accession>A0ABT1WN70</accession>
<name>A0ABT1WN70_9LACT</name>
<dbReference type="PANTHER" id="PTHR30304:SF0">
    <property type="entry name" value="D-TAGATOSE-1,6-BISPHOSPHATE ALDOLASE SUBUNIT GATY-RELATED"/>
    <property type="match status" value="1"/>
</dbReference>
<sequence>MKASMNDVLRQARINHFAVPATNFIDLTTARAYKRISEKLQLPLILAYAQSHSDILPLEEAALIGKYIQKSAHTPVVLHLDHGQDKEFIYRAIELGFNSVMIDASLDSYNDNVNKTREIIDLAKPLGVAVEAEIGFVGANANLENHEVAESIYTTTNQAVQFVKDTDVDSLAISIGTAHGLYSGIPKINFDRLREIRNALSIPLVLHGGSSSGEENLSRCALEGISKINLFTDLIQAGYHMKEDPSIVDYVSLNRTIQSGIEGELERYYQVFRTKSLEV</sequence>
<dbReference type="Gene3D" id="3.20.20.70">
    <property type="entry name" value="Aldolase class I"/>
    <property type="match status" value="1"/>
</dbReference>
<dbReference type="PANTHER" id="PTHR30304">
    <property type="entry name" value="D-TAGATOSE-1,6-BISPHOSPHATE ALDOLASE"/>
    <property type="match status" value="1"/>
</dbReference>
<gene>
    <name evidence="2" type="ORF">NPA36_04435</name>
</gene>
<evidence type="ECO:0000313" key="3">
    <source>
        <dbReference type="Proteomes" id="UP001059480"/>
    </source>
</evidence>
<reference evidence="2" key="1">
    <citation type="submission" date="2022-07" db="EMBL/GenBank/DDBJ databases">
        <authorList>
            <person name="Jung M.-Y."/>
            <person name="Lee M."/>
        </authorList>
    </citation>
    <scope>NUCLEOTIDE SEQUENCE</scope>
    <source>
        <strain evidence="2">S8</strain>
    </source>
</reference>
<dbReference type="InterPro" id="IPR013785">
    <property type="entry name" value="Aldolase_TIM"/>
</dbReference>
<dbReference type="Pfam" id="PF01116">
    <property type="entry name" value="F_bP_aldolase"/>
    <property type="match status" value="1"/>
</dbReference>
<dbReference type="SUPFAM" id="SSF51569">
    <property type="entry name" value="Aldolase"/>
    <property type="match status" value="1"/>
</dbReference>
<dbReference type="EMBL" id="JANHNZ010000003">
    <property type="protein sequence ID" value="MCQ9209792.1"/>
    <property type="molecule type" value="Genomic_DNA"/>
</dbReference>
<keyword evidence="3" id="KW-1185">Reference proteome</keyword>
<reference evidence="2" key="2">
    <citation type="journal article" date="2023" name="Curr. Microbiol.">
        <title>Granulicatella seriolae sp. nov., a Novel Facultative Anaerobe Isolated from Yellowtail Marine Fish.</title>
        <authorList>
            <person name="Lee M."/>
            <person name="Choi Y.J."/>
            <person name="Farooq A."/>
            <person name="Jeong J.B."/>
            <person name="Jung M.Y."/>
        </authorList>
    </citation>
    <scope>NUCLEOTIDE SEQUENCE</scope>
    <source>
        <strain evidence="2">S8</strain>
    </source>
</reference>
<protein>
    <submittedName>
        <fullName evidence="2">Class II fructose-bisphosphate aldolase</fullName>
    </submittedName>
</protein>
<proteinExistence type="predicted"/>
<dbReference type="Proteomes" id="UP001059480">
    <property type="component" value="Unassembled WGS sequence"/>
</dbReference>
<reference evidence="2" key="3">
    <citation type="journal article" date="2023" name="Microbiol. Resour. Announc.">
        <title>Draft Genome Sequence of Granulicatella sp. Strain S8, Isolated from a Marine Fish, Seriola quinqueradiata.</title>
        <authorList>
            <person name="Lee M."/>
            <person name="Farooq A."/>
            <person name="Jeong J.B."/>
            <person name="Jung M.Y."/>
        </authorList>
    </citation>
    <scope>NUCLEOTIDE SEQUENCE</scope>
    <source>
        <strain evidence="2">S8</strain>
    </source>
</reference>
<dbReference type="PIRSF" id="PIRSF001359">
    <property type="entry name" value="F_bP_aldolase_II"/>
    <property type="match status" value="1"/>
</dbReference>